<proteinExistence type="predicted"/>
<reference evidence="1 2" key="1">
    <citation type="submission" date="2023-08" db="EMBL/GenBank/DDBJ databases">
        <title>Phytohabitans sansha sp. nov., isolated from marine sediment.</title>
        <authorList>
            <person name="Zhao Y."/>
            <person name="Yi K."/>
        </authorList>
    </citation>
    <scope>NUCLEOTIDE SEQUENCE [LARGE SCALE GENOMIC DNA]</scope>
    <source>
        <strain evidence="1 2">ZYX-F-186</strain>
    </source>
</reference>
<accession>A0ABU0ZWZ1</accession>
<comment type="caution">
    <text evidence="1">The sequence shown here is derived from an EMBL/GenBank/DDBJ whole genome shotgun (WGS) entry which is preliminary data.</text>
</comment>
<dbReference type="RefSeq" id="WP_308718662.1">
    <property type="nucleotide sequence ID" value="NZ_JAVHUY010000089.1"/>
</dbReference>
<name>A0ABU0ZWZ1_9ACTN</name>
<evidence type="ECO:0000313" key="1">
    <source>
        <dbReference type="EMBL" id="MDQ7911468.1"/>
    </source>
</evidence>
<dbReference type="Proteomes" id="UP001230908">
    <property type="component" value="Unassembled WGS sequence"/>
</dbReference>
<evidence type="ECO:0000313" key="2">
    <source>
        <dbReference type="Proteomes" id="UP001230908"/>
    </source>
</evidence>
<sequence length="220" mass="24098">MKRRVTWALTAAGVGAALAATYPLLLRDRCLHWGATPDEVIRELPGDDLIPDPDVLATRAVAVDAPPAAIWPWLVQMGSGRGGAYTYDWIENLFGLDMHSADRILPEYQDLKVGDVLPIGADGPSMTVEILEPERVLCLRAGNLEWVWTFALYPTTDGGTRLISRNLIATPDAPALRRLYNTLFLEPGSLVMERKMLLGIKERAERTAGDRPPAVARATG</sequence>
<dbReference type="SUPFAM" id="SSF55961">
    <property type="entry name" value="Bet v1-like"/>
    <property type="match status" value="1"/>
</dbReference>
<keyword evidence="2" id="KW-1185">Reference proteome</keyword>
<dbReference type="EMBL" id="JAVHUY010000089">
    <property type="protein sequence ID" value="MDQ7911468.1"/>
    <property type="molecule type" value="Genomic_DNA"/>
</dbReference>
<protein>
    <submittedName>
        <fullName evidence="1">SRPBCC family protein</fullName>
    </submittedName>
</protein>
<organism evidence="1 2">
    <name type="scientific">Phytohabitans maris</name>
    <dbReference type="NCBI Taxonomy" id="3071409"/>
    <lineage>
        <taxon>Bacteria</taxon>
        <taxon>Bacillati</taxon>
        <taxon>Actinomycetota</taxon>
        <taxon>Actinomycetes</taxon>
        <taxon>Micromonosporales</taxon>
        <taxon>Micromonosporaceae</taxon>
    </lineage>
</organism>
<gene>
    <name evidence="1" type="ORF">RB614_43985</name>
</gene>